<dbReference type="InterPro" id="IPR011868">
    <property type="entry name" value="ModC_ABC_ATP-bd"/>
</dbReference>
<dbReference type="SUPFAM" id="SSF50331">
    <property type="entry name" value="MOP-like"/>
    <property type="match status" value="1"/>
</dbReference>
<evidence type="ECO:0000313" key="14">
    <source>
        <dbReference type="Proteomes" id="UP001172645"/>
    </source>
</evidence>
<keyword evidence="3" id="KW-1003">Cell membrane</keyword>
<protein>
    <submittedName>
        <fullName evidence="13">Molybdenum ABC transporter ATP-binding protein</fullName>
    </submittedName>
</protein>
<dbReference type="Pfam" id="PF00005">
    <property type="entry name" value="ABC_tran"/>
    <property type="match status" value="1"/>
</dbReference>
<dbReference type="InterPro" id="IPR005116">
    <property type="entry name" value="Transp-assoc_OB_typ1"/>
</dbReference>
<dbReference type="GO" id="GO:0005524">
    <property type="term" value="F:ATP binding"/>
    <property type="evidence" value="ECO:0007669"/>
    <property type="project" value="UniProtKB-KW"/>
</dbReference>
<sequence>MTLAVDIRHRLGAFSLDAAFTSDGGVTALFGRSGSGKTSIIRIIAGLIQPDHGRVSLDGAVLADTDSQIFVPRHRRRFGYVFQEARLFPHLTVRQNLNYGRWFAPKGERGESFDGVVDLLGIDALLDRRPAKLSGGEKQRVAIGRALLSSPRLLLMDEPLAALDEARKAEILPYLERLRDETKVPIIYVSHSIAEVARLANRVVVLRDGKVEATGPAVEIFSQLSGPQAADRREAGVLLEGRVENIDREHRLTIVALKAAKLFVPGEAAGVGKTVRVHIPARDVMLATARPEGLSALNILEGRVTAIGTAAGGMVDVKMECGGDTVLARITQFSAERLGLEIGLPVHAVIKTVALES</sequence>
<reference evidence="13" key="1">
    <citation type="submission" date="2023-06" db="EMBL/GenBank/DDBJ databases">
        <title>Phylogenetic Diversity of Rhizobium strains.</title>
        <authorList>
            <person name="Moura F.T."/>
            <person name="Helene L.C.F."/>
            <person name="Hungria M."/>
        </authorList>
    </citation>
    <scope>NUCLEOTIDE SEQUENCE</scope>
    <source>
        <strain evidence="13">CCGE526</strain>
    </source>
</reference>
<dbReference type="PANTHER" id="PTHR43514">
    <property type="entry name" value="ABC TRANSPORTER I FAMILY MEMBER 10"/>
    <property type="match status" value="1"/>
</dbReference>
<keyword evidence="6" id="KW-0547">Nucleotide-binding</keyword>
<accession>A0ABT7JVD8</accession>
<dbReference type="InterPro" id="IPR050334">
    <property type="entry name" value="Molybdenum_import_ModC"/>
</dbReference>
<evidence type="ECO:0000256" key="6">
    <source>
        <dbReference type="ARBA" id="ARBA00022741"/>
    </source>
</evidence>
<dbReference type="InterPro" id="IPR017871">
    <property type="entry name" value="ABC_transporter-like_CS"/>
</dbReference>
<evidence type="ECO:0000256" key="8">
    <source>
        <dbReference type="ARBA" id="ARBA00022967"/>
    </source>
</evidence>
<proteinExistence type="inferred from homology"/>
<keyword evidence="2" id="KW-0813">Transport</keyword>
<organism evidence="13 14">
    <name type="scientific">Rhizobium mayense</name>
    <dbReference type="NCBI Taxonomy" id="1312184"/>
    <lineage>
        <taxon>Bacteria</taxon>
        <taxon>Pseudomonadati</taxon>
        <taxon>Pseudomonadota</taxon>
        <taxon>Alphaproteobacteria</taxon>
        <taxon>Hyphomicrobiales</taxon>
        <taxon>Rhizobiaceae</taxon>
        <taxon>Rhizobium/Agrobacterium group</taxon>
        <taxon>Rhizobium</taxon>
    </lineage>
</organism>
<keyword evidence="9" id="KW-0472">Membrane</keyword>
<dbReference type="Gene3D" id="2.40.50.100">
    <property type="match status" value="1"/>
</dbReference>
<dbReference type="PROSITE" id="PS50893">
    <property type="entry name" value="ABC_TRANSPORTER_2"/>
    <property type="match status" value="1"/>
</dbReference>
<comment type="similarity">
    <text evidence="1">Belongs to the ABC transporter superfamily.</text>
</comment>
<evidence type="ECO:0000256" key="7">
    <source>
        <dbReference type="ARBA" id="ARBA00022840"/>
    </source>
</evidence>
<evidence type="ECO:0000256" key="3">
    <source>
        <dbReference type="ARBA" id="ARBA00022475"/>
    </source>
</evidence>
<keyword evidence="4 10" id="KW-0500">Molybdenum</keyword>
<dbReference type="PANTHER" id="PTHR43514:SF4">
    <property type="entry name" value="ABC TRANSPORTER I FAMILY MEMBER 10"/>
    <property type="match status" value="1"/>
</dbReference>
<evidence type="ECO:0000256" key="4">
    <source>
        <dbReference type="ARBA" id="ARBA00022505"/>
    </source>
</evidence>
<keyword evidence="5" id="KW-0997">Cell inner membrane</keyword>
<dbReference type="InterPro" id="IPR008995">
    <property type="entry name" value="Mo/tungstate-bd_C_term_dom"/>
</dbReference>
<dbReference type="InterPro" id="IPR004606">
    <property type="entry name" value="Mop_domain"/>
</dbReference>
<dbReference type="PROSITE" id="PS00211">
    <property type="entry name" value="ABC_TRANSPORTER_1"/>
    <property type="match status" value="1"/>
</dbReference>
<dbReference type="SMART" id="SM00382">
    <property type="entry name" value="AAA"/>
    <property type="match status" value="1"/>
</dbReference>
<evidence type="ECO:0000256" key="5">
    <source>
        <dbReference type="ARBA" id="ARBA00022519"/>
    </source>
</evidence>
<dbReference type="InterPro" id="IPR003593">
    <property type="entry name" value="AAA+_ATPase"/>
</dbReference>
<evidence type="ECO:0000259" key="12">
    <source>
        <dbReference type="PROSITE" id="PS51866"/>
    </source>
</evidence>
<keyword evidence="14" id="KW-1185">Reference proteome</keyword>
<dbReference type="Gene3D" id="3.40.50.300">
    <property type="entry name" value="P-loop containing nucleotide triphosphate hydrolases"/>
    <property type="match status" value="1"/>
</dbReference>
<gene>
    <name evidence="13" type="primary">modC</name>
    <name evidence="13" type="ORF">PY649_12530</name>
</gene>
<comment type="caution">
    <text evidence="13">The sequence shown here is derived from an EMBL/GenBank/DDBJ whole genome shotgun (WGS) entry which is preliminary data.</text>
</comment>
<evidence type="ECO:0000256" key="2">
    <source>
        <dbReference type="ARBA" id="ARBA00022448"/>
    </source>
</evidence>
<dbReference type="RefSeq" id="WP_285868741.1">
    <property type="nucleotide sequence ID" value="NZ_JARFYM010000008.1"/>
</dbReference>
<evidence type="ECO:0000259" key="11">
    <source>
        <dbReference type="PROSITE" id="PS50893"/>
    </source>
</evidence>
<dbReference type="Proteomes" id="UP001172645">
    <property type="component" value="Unassembled WGS sequence"/>
</dbReference>
<feature type="domain" description="ABC transporter" evidence="11">
    <location>
        <begin position="2"/>
        <end position="233"/>
    </location>
</feature>
<dbReference type="Pfam" id="PF03459">
    <property type="entry name" value="TOBE"/>
    <property type="match status" value="1"/>
</dbReference>
<dbReference type="NCBIfam" id="TIGR02142">
    <property type="entry name" value="modC_ABC"/>
    <property type="match status" value="1"/>
</dbReference>
<dbReference type="PROSITE" id="PS51866">
    <property type="entry name" value="MOP"/>
    <property type="match status" value="1"/>
</dbReference>
<evidence type="ECO:0000256" key="10">
    <source>
        <dbReference type="PROSITE-ProRule" id="PRU01213"/>
    </source>
</evidence>
<dbReference type="InterPro" id="IPR003439">
    <property type="entry name" value="ABC_transporter-like_ATP-bd"/>
</dbReference>
<dbReference type="InterPro" id="IPR027417">
    <property type="entry name" value="P-loop_NTPase"/>
</dbReference>
<evidence type="ECO:0000256" key="1">
    <source>
        <dbReference type="ARBA" id="ARBA00005417"/>
    </source>
</evidence>
<feature type="domain" description="Mop" evidence="12">
    <location>
        <begin position="293"/>
        <end position="357"/>
    </location>
</feature>
<name>A0ABT7JVD8_9HYPH</name>
<evidence type="ECO:0000256" key="9">
    <source>
        <dbReference type="ARBA" id="ARBA00023136"/>
    </source>
</evidence>
<dbReference type="EMBL" id="JARFYM010000008">
    <property type="protein sequence ID" value="MDL2399725.1"/>
    <property type="molecule type" value="Genomic_DNA"/>
</dbReference>
<keyword evidence="7 13" id="KW-0067">ATP-binding</keyword>
<keyword evidence="8" id="KW-1278">Translocase</keyword>
<evidence type="ECO:0000313" key="13">
    <source>
        <dbReference type="EMBL" id="MDL2399725.1"/>
    </source>
</evidence>
<dbReference type="SUPFAM" id="SSF52540">
    <property type="entry name" value="P-loop containing nucleoside triphosphate hydrolases"/>
    <property type="match status" value="1"/>
</dbReference>